<keyword evidence="3" id="KW-1185">Reference proteome</keyword>
<keyword evidence="1" id="KW-0808">Transferase</keyword>
<proteinExistence type="predicted"/>
<sequence length="97" mass="11187">MASFPKQNSEGYLKLERDFATVHLPGIDVPFHPRYLWAGAMPFRAYLSKKVNSVRINPDLLIRKYVPNLVPASFQASREYAQRIYDQTSSTRIDKVV</sequence>
<gene>
    <name evidence="2" type="ORF">M407DRAFT_79485</name>
</gene>
<dbReference type="AlphaFoldDB" id="A0A0C3LLD6"/>
<accession>A0A0C3LLD6</accession>
<reference evidence="2 3" key="1">
    <citation type="submission" date="2014-04" db="EMBL/GenBank/DDBJ databases">
        <authorList>
            <consortium name="DOE Joint Genome Institute"/>
            <person name="Kuo A."/>
            <person name="Girlanda M."/>
            <person name="Perotto S."/>
            <person name="Kohler A."/>
            <person name="Nagy L.G."/>
            <person name="Floudas D."/>
            <person name="Copeland A."/>
            <person name="Barry K.W."/>
            <person name="Cichocki N."/>
            <person name="Veneault-Fourrey C."/>
            <person name="LaButti K."/>
            <person name="Lindquist E.A."/>
            <person name="Lipzen A."/>
            <person name="Lundell T."/>
            <person name="Morin E."/>
            <person name="Murat C."/>
            <person name="Sun H."/>
            <person name="Tunlid A."/>
            <person name="Henrissat B."/>
            <person name="Grigoriev I.V."/>
            <person name="Hibbett D.S."/>
            <person name="Martin F."/>
            <person name="Nordberg H.P."/>
            <person name="Cantor M.N."/>
            <person name="Hua S.X."/>
        </authorList>
    </citation>
    <scope>NUCLEOTIDE SEQUENCE [LARGE SCALE GENOMIC DNA]</scope>
    <source>
        <strain evidence="2 3">MUT 4182</strain>
    </source>
</reference>
<evidence type="ECO:0000256" key="1">
    <source>
        <dbReference type="ARBA" id="ARBA00022679"/>
    </source>
</evidence>
<dbReference type="PANTHER" id="PTHR10982">
    <property type="entry name" value="MALONYL COA-ACYL CARRIER PROTEIN TRANSACYLASE"/>
    <property type="match status" value="1"/>
</dbReference>
<organism evidence="2 3">
    <name type="scientific">Tulasnella calospora MUT 4182</name>
    <dbReference type="NCBI Taxonomy" id="1051891"/>
    <lineage>
        <taxon>Eukaryota</taxon>
        <taxon>Fungi</taxon>
        <taxon>Dikarya</taxon>
        <taxon>Basidiomycota</taxon>
        <taxon>Agaricomycotina</taxon>
        <taxon>Agaricomycetes</taxon>
        <taxon>Cantharellales</taxon>
        <taxon>Tulasnellaceae</taxon>
        <taxon>Tulasnella</taxon>
    </lineage>
</organism>
<dbReference type="HOGENOM" id="CLU_194173_0_0_1"/>
<protein>
    <submittedName>
        <fullName evidence="2">Uncharacterized protein</fullName>
    </submittedName>
</protein>
<dbReference type="InterPro" id="IPR050830">
    <property type="entry name" value="Fungal_FAS"/>
</dbReference>
<dbReference type="OrthoDB" id="3243703at2759"/>
<dbReference type="STRING" id="1051891.A0A0C3LLD6"/>
<evidence type="ECO:0000313" key="3">
    <source>
        <dbReference type="Proteomes" id="UP000054248"/>
    </source>
</evidence>
<dbReference type="EMBL" id="KN823116">
    <property type="protein sequence ID" value="KIO22177.1"/>
    <property type="molecule type" value="Genomic_DNA"/>
</dbReference>
<dbReference type="Gene3D" id="6.10.140.1400">
    <property type="match status" value="1"/>
</dbReference>
<reference evidence="3" key="2">
    <citation type="submission" date="2015-01" db="EMBL/GenBank/DDBJ databases">
        <title>Evolutionary Origins and Diversification of the Mycorrhizal Mutualists.</title>
        <authorList>
            <consortium name="DOE Joint Genome Institute"/>
            <consortium name="Mycorrhizal Genomics Consortium"/>
            <person name="Kohler A."/>
            <person name="Kuo A."/>
            <person name="Nagy L.G."/>
            <person name="Floudas D."/>
            <person name="Copeland A."/>
            <person name="Barry K.W."/>
            <person name="Cichocki N."/>
            <person name="Veneault-Fourrey C."/>
            <person name="LaButti K."/>
            <person name="Lindquist E.A."/>
            <person name="Lipzen A."/>
            <person name="Lundell T."/>
            <person name="Morin E."/>
            <person name="Murat C."/>
            <person name="Riley R."/>
            <person name="Ohm R."/>
            <person name="Sun H."/>
            <person name="Tunlid A."/>
            <person name="Henrissat B."/>
            <person name="Grigoriev I.V."/>
            <person name="Hibbett D.S."/>
            <person name="Martin F."/>
        </authorList>
    </citation>
    <scope>NUCLEOTIDE SEQUENCE [LARGE SCALE GENOMIC DNA]</scope>
    <source>
        <strain evidence="3">MUT 4182</strain>
    </source>
</reference>
<evidence type="ECO:0000313" key="2">
    <source>
        <dbReference type="EMBL" id="KIO22177.1"/>
    </source>
</evidence>
<dbReference type="Proteomes" id="UP000054248">
    <property type="component" value="Unassembled WGS sequence"/>
</dbReference>
<dbReference type="PANTHER" id="PTHR10982:SF21">
    <property type="entry name" value="FATTY ACID SYNTHASE SUBUNIT BETA"/>
    <property type="match status" value="1"/>
</dbReference>
<name>A0A0C3LLD6_9AGAM</name>
<dbReference type="GO" id="GO:0016740">
    <property type="term" value="F:transferase activity"/>
    <property type="evidence" value="ECO:0007669"/>
    <property type="project" value="UniProtKB-KW"/>
</dbReference>